<accession>A0A644TYZ5</accession>
<organism evidence="1">
    <name type="scientific">bioreactor metagenome</name>
    <dbReference type="NCBI Taxonomy" id="1076179"/>
    <lineage>
        <taxon>unclassified sequences</taxon>
        <taxon>metagenomes</taxon>
        <taxon>ecological metagenomes</taxon>
    </lineage>
</organism>
<reference evidence="1" key="1">
    <citation type="submission" date="2019-08" db="EMBL/GenBank/DDBJ databases">
        <authorList>
            <person name="Kucharzyk K."/>
            <person name="Murdoch R.W."/>
            <person name="Higgins S."/>
            <person name="Loffler F."/>
        </authorList>
    </citation>
    <scope>NUCLEOTIDE SEQUENCE</scope>
</reference>
<comment type="caution">
    <text evidence="1">The sequence shown here is derived from an EMBL/GenBank/DDBJ whole genome shotgun (WGS) entry which is preliminary data.</text>
</comment>
<sequence>MKRILAIIILVFVGQALPAQPIVTIGISRNVVIDYMDNQPGCTRISPDKQKTEATYLIPGLAPQPDTITYHFVRNTLGMGYTCTQVTVKPVDVAALITEKLKTYRFVVEPYGYSLYTGYVNDNVVKVFRVGNTLVMKY</sequence>
<dbReference type="EMBL" id="VSSQ01000062">
    <property type="protein sequence ID" value="MPL71869.1"/>
    <property type="molecule type" value="Genomic_DNA"/>
</dbReference>
<evidence type="ECO:0000313" key="1">
    <source>
        <dbReference type="EMBL" id="MPL71869.1"/>
    </source>
</evidence>
<dbReference type="AlphaFoldDB" id="A0A644TYZ5"/>
<gene>
    <name evidence="1" type="ORF">SDC9_17648</name>
</gene>
<protein>
    <submittedName>
        <fullName evidence="1">Uncharacterized protein</fullName>
    </submittedName>
</protein>
<proteinExistence type="predicted"/>
<name>A0A644TYZ5_9ZZZZ</name>